<feature type="binding site" evidence="8">
    <location>
        <position position="205"/>
    </location>
    <ligand>
        <name>Zn(2+)</name>
        <dbReference type="ChEBI" id="CHEBI:29105"/>
        <label>2</label>
    </ligand>
</feature>
<dbReference type="Proteomes" id="UP000226437">
    <property type="component" value="Unassembled WGS sequence"/>
</dbReference>
<keyword evidence="10" id="KW-1185">Reference proteome</keyword>
<evidence type="ECO:0000256" key="6">
    <source>
        <dbReference type="PIRNR" id="PIRNR001123"/>
    </source>
</evidence>
<evidence type="ECO:0000256" key="3">
    <source>
        <dbReference type="ARBA" id="ARBA00022670"/>
    </source>
</evidence>
<dbReference type="GO" id="GO:0006508">
    <property type="term" value="P:proteolysis"/>
    <property type="evidence" value="ECO:0007669"/>
    <property type="project" value="UniProtKB-KW"/>
</dbReference>
<organism evidence="9 10">
    <name type="scientific">Neolewinella marina</name>
    <dbReference type="NCBI Taxonomy" id="438751"/>
    <lineage>
        <taxon>Bacteria</taxon>
        <taxon>Pseudomonadati</taxon>
        <taxon>Bacteroidota</taxon>
        <taxon>Saprospiria</taxon>
        <taxon>Saprospirales</taxon>
        <taxon>Lewinellaceae</taxon>
        <taxon>Neolewinella</taxon>
    </lineage>
</organism>
<keyword evidence="3" id="KW-0645">Protease</keyword>
<dbReference type="Pfam" id="PF05343">
    <property type="entry name" value="Peptidase_M42"/>
    <property type="match status" value="1"/>
</dbReference>
<dbReference type="PIRSF" id="PIRSF001123">
    <property type="entry name" value="PepA_GA"/>
    <property type="match status" value="1"/>
</dbReference>
<evidence type="ECO:0000256" key="1">
    <source>
        <dbReference type="ARBA" id="ARBA00006272"/>
    </source>
</evidence>
<feature type="binding site" evidence="8">
    <location>
        <position position="172"/>
    </location>
    <ligand>
        <name>Zn(2+)</name>
        <dbReference type="ChEBI" id="CHEBI:29105"/>
        <label>1</label>
    </ligand>
</feature>
<dbReference type="OrthoDB" id="9772053at2"/>
<dbReference type="GO" id="GO:0004177">
    <property type="term" value="F:aminopeptidase activity"/>
    <property type="evidence" value="ECO:0007669"/>
    <property type="project" value="UniProtKB-UniRule"/>
</dbReference>
<evidence type="ECO:0000313" key="10">
    <source>
        <dbReference type="Proteomes" id="UP000226437"/>
    </source>
</evidence>
<dbReference type="InterPro" id="IPR051464">
    <property type="entry name" value="Peptidase_M42_aminopept"/>
</dbReference>
<feature type="active site" description="Proton acceptor" evidence="7">
    <location>
        <position position="204"/>
    </location>
</feature>
<dbReference type="InterPro" id="IPR008007">
    <property type="entry name" value="Peptidase_M42"/>
</dbReference>
<dbReference type="RefSeq" id="WP_099107549.1">
    <property type="nucleotide sequence ID" value="NZ_JAATJF010000003.1"/>
</dbReference>
<dbReference type="PANTHER" id="PTHR32481:SF0">
    <property type="entry name" value="AMINOPEPTIDASE YPDE-RELATED"/>
    <property type="match status" value="1"/>
</dbReference>
<name>A0A2G0CC34_9BACT</name>
<feature type="binding site" evidence="8">
    <location>
        <position position="316"/>
    </location>
    <ligand>
        <name>Zn(2+)</name>
        <dbReference type="ChEBI" id="CHEBI:29105"/>
        <label>2</label>
    </ligand>
</feature>
<keyword evidence="4 8" id="KW-0479">Metal-binding</keyword>
<comment type="cofactor">
    <cofactor evidence="8">
        <name>a divalent metal cation</name>
        <dbReference type="ChEBI" id="CHEBI:60240"/>
    </cofactor>
    <text evidence="8">Binds 2 divalent metal cations per subunit.</text>
</comment>
<comment type="similarity">
    <text evidence="1 6">Belongs to the peptidase M42 family.</text>
</comment>
<feature type="binding site" evidence="8">
    <location>
        <position position="63"/>
    </location>
    <ligand>
        <name>Zn(2+)</name>
        <dbReference type="ChEBI" id="CHEBI:29105"/>
        <label>1</label>
    </ligand>
</feature>
<dbReference type="AlphaFoldDB" id="A0A2G0CC34"/>
<feature type="binding site" evidence="8">
    <location>
        <position position="227"/>
    </location>
    <ligand>
        <name>Zn(2+)</name>
        <dbReference type="ChEBI" id="CHEBI:29105"/>
        <label>1</label>
    </ligand>
</feature>
<feature type="binding site" evidence="8">
    <location>
        <position position="172"/>
    </location>
    <ligand>
        <name>Zn(2+)</name>
        <dbReference type="ChEBI" id="CHEBI:29105"/>
        <label>2</label>
    </ligand>
</feature>
<gene>
    <name evidence="9" type="ORF">CGL56_15795</name>
</gene>
<dbReference type="GO" id="GO:0046872">
    <property type="term" value="F:metal ion binding"/>
    <property type="evidence" value="ECO:0007669"/>
    <property type="project" value="UniProtKB-UniRule"/>
</dbReference>
<accession>A0A2G0CC34</accession>
<dbReference type="CDD" id="cd05656">
    <property type="entry name" value="M42_Frv"/>
    <property type="match status" value="1"/>
</dbReference>
<evidence type="ECO:0000256" key="5">
    <source>
        <dbReference type="ARBA" id="ARBA00022801"/>
    </source>
</evidence>
<dbReference type="SUPFAM" id="SSF53187">
    <property type="entry name" value="Zn-dependent exopeptidases"/>
    <property type="match status" value="1"/>
</dbReference>
<evidence type="ECO:0000256" key="4">
    <source>
        <dbReference type="ARBA" id="ARBA00022723"/>
    </source>
</evidence>
<dbReference type="EMBL" id="PDLO01000008">
    <property type="protein sequence ID" value="PHK97559.1"/>
    <property type="molecule type" value="Genomic_DNA"/>
</dbReference>
<evidence type="ECO:0000256" key="8">
    <source>
        <dbReference type="PIRSR" id="PIRSR001123-2"/>
    </source>
</evidence>
<dbReference type="Gene3D" id="2.40.30.40">
    <property type="entry name" value="Peptidase M42, domain 2"/>
    <property type="match status" value="1"/>
</dbReference>
<evidence type="ECO:0000256" key="7">
    <source>
        <dbReference type="PIRSR" id="PIRSR001123-1"/>
    </source>
</evidence>
<dbReference type="PANTHER" id="PTHR32481">
    <property type="entry name" value="AMINOPEPTIDASE"/>
    <property type="match status" value="1"/>
</dbReference>
<dbReference type="SUPFAM" id="SSF101821">
    <property type="entry name" value="Aminopeptidase/glucanase lid domain"/>
    <property type="match status" value="1"/>
</dbReference>
<keyword evidence="5" id="KW-0378">Hydrolase</keyword>
<reference evidence="9 10" key="1">
    <citation type="submission" date="2017-10" db="EMBL/GenBank/DDBJ databases">
        <title>The draft genome sequence of Lewinella marina KCTC 32374.</title>
        <authorList>
            <person name="Wang K."/>
        </authorList>
    </citation>
    <scope>NUCLEOTIDE SEQUENCE [LARGE SCALE GENOMIC DNA]</scope>
    <source>
        <strain evidence="9 10">MKG-38</strain>
    </source>
</reference>
<evidence type="ECO:0000256" key="2">
    <source>
        <dbReference type="ARBA" id="ARBA00022438"/>
    </source>
</evidence>
<evidence type="ECO:0000313" key="9">
    <source>
        <dbReference type="EMBL" id="PHK97559.1"/>
    </source>
</evidence>
<protein>
    <submittedName>
        <fullName evidence="9">Endoglucanase</fullName>
    </submittedName>
</protein>
<keyword evidence="2" id="KW-0031">Aminopeptidase</keyword>
<proteinExistence type="inferred from homology"/>
<dbReference type="Gene3D" id="3.40.630.10">
    <property type="entry name" value="Zn peptidases"/>
    <property type="match status" value="1"/>
</dbReference>
<sequence length="369" mass="40368">MDNLNLLKRICETPGVSGFERRIRNLVLEEVRGLADSVSIDNMGNVIAVRQGRSPKRVMVAAHMDEIGFIVNHVDEKGFVRFLPLGGFDPKTLTAQRVVVHGRRDLVGVMGSKPIHIMKTEERNKVVPISDYFIDLGLPKEEVDRLVSVGDPITRERDLIEIGDCVTGKSLDNRVSVFILLETLRRLKGKELPYDLYATFTVQEEVGLRGAMGSVGHIDPDFGFGLDVTVAYDVPGSTPRESVTCLGEGAAIKILDGSVISDYRMVNYLKEVAGRGGIPTQLELLPAGGTDTAAIQRYGKKGCIAGAISIPLRNMHQTIEMASQQDIGHCIDLLTAGLLELDTYDWDFTAAHGDGEHPDRGIGGDFSWI</sequence>
<comment type="caution">
    <text evidence="9">The sequence shown here is derived from an EMBL/GenBank/DDBJ whole genome shotgun (WGS) entry which is preliminary data.</text>
</comment>
<dbReference type="InterPro" id="IPR023367">
    <property type="entry name" value="Peptidase_M42_dom2"/>
</dbReference>